<feature type="compositionally biased region" description="Basic and acidic residues" evidence="7">
    <location>
        <begin position="1245"/>
        <end position="1264"/>
    </location>
</feature>
<keyword evidence="6" id="KW-0175">Coiled coil</keyword>
<feature type="compositionally biased region" description="Basic residues" evidence="7">
    <location>
        <begin position="1267"/>
        <end position="1276"/>
    </location>
</feature>
<feature type="compositionally biased region" description="Low complexity" evidence="7">
    <location>
        <begin position="634"/>
        <end position="650"/>
    </location>
</feature>
<dbReference type="Gene3D" id="6.10.250.860">
    <property type="match status" value="1"/>
</dbReference>
<feature type="compositionally biased region" description="Low complexity" evidence="7">
    <location>
        <begin position="825"/>
        <end position="837"/>
    </location>
</feature>
<feature type="region of interest" description="Disordered" evidence="7">
    <location>
        <begin position="634"/>
        <end position="669"/>
    </location>
</feature>
<comment type="caution">
    <text evidence="9">The sequence shown here is derived from an EMBL/GenBank/DDBJ whole genome shotgun (WGS) entry which is preliminary data.</text>
</comment>
<evidence type="ECO:0000256" key="3">
    <source>
        <dbReference type="ARBA" id="ARBA00022448"/>
    </source>
</evidence>
<dbReference type="GO" id="GO:0019905">
    <property type="term" value="F:syntaxin binding"/>
    <property type="evidence" value="ECO:0007669"/>
    <property type="project" value="TreeGrafter"/>
</dbReference>
<dbReference type="GO" id="GO:0000938">
    <property type="term" value="C:GARP complex"/>
    <property type="evidence" value="ECO:0007669"/>
    <property type="project" value="InterPro"/>
</dbReference>
<keyword evidence="10" id="KW-1185">Reference proteome</keyword>
<feature type="compositionally biased region" description="Low complexity" evidence="7">
    <location>
        <begin position="1224"/>
        <end position="1244"/>
    </location>
</feature>
<evidence type="ECO:0000313" key="9">
    <source>
        <dbReference type="EMBL" id="OAA64431.1"/>
    </source>
</evidence>
<dbReference type="PANTHER" id="PTHR12965">
    <property type="entry name" value="VACUOLAR PROTEIN SORTING 54"/>
    <property type="match status" value="1"/>
</dbReference>
<feature type="domain" description="Vacuolar protein sorting-associated protein 54 C-terminal" evidence="8">
    <location>
        <begin position="849"/>
        <end position="1004"/>
    </location>
</feature>
<evidence type="ECO:0000256" key="6">
    <source>
        <dbReference type="ARBA" id="ARBA00023054"/>
    </source>
</evidence>
<evidence type="ECO:0000256" key="5">
    <source>
        <dbReference type="ARBA" id="ARBA00023034"/>
    </source>
</evidence>
<dbReference type="Proteomes" id="UP000076874">
    <property type="component" value="Unassembled WGS sequence"/>
</dbReference>
<dbReference type="PANTHER" id="PTHR12965:SF0">
    <property type="entry name" value="VACUOLAR PROTEIN SORTING-ASSOCIATED PROTEIN 54"/>
    <property type="match status" value="1"/>
</dbReference>
<dbReference type="GO" id="GO:0042147">
    <property type="term" value="P:retrograde transport, endosome to Golgi"/>
    <property type="evidence" value="ECO:0007669"/>
    <property type="project" value="InterPro"/>
</dbReference>
<dbReference type="OrthoDB" id="10259024at2759"/>
<feature type="region of interest" description="Disordered" evidence="7">
    <location>
        <begin position="1129"/>
        <end position="1282"/>
    </location>
</feature>
<feature type="region of interest" description="Disordered" evidence="7">
    <location>
        <begin position="135"/>
        <end position="225"/>
    </location>
</feature>
<keyword evidence="4" id="KW-0653">Protein transport</keyword>
<feature type="compositionally biased region" description="Polar residues" evidence="7">
    <location>
        <begin position="1188"/>
        <end position="1202"/>
    </location>
</feature>
<gene>
    <name evidence="9" type="ORF">SPI_03078</name>
</gene>
<evidence type="ECO:0000256" key="4">
    <source>
        <dbReference type="ARBA" id="ARBA00022927"/>
    </source>
</evidence>
<evidence type="ECO:0000256" key="7">
    <source>
        <dbReference type="SAM" id="MobiDB-lite"/>
    </source>
</evidence>
<evidence type="ECO:0000256" key="2">
    <source>
        <dbReference type="ARBA" id="ARBA00009150"/>
    </source>
</evidence>
<feature type="compositionally biased region" description="Low complexity" evidence="7">
    <location>
        <begin position="182"/>
        <end position="200"/>
    </location>
</feature>
<dbReference type="GO" id="GO:0006896">
    <property type="term" value="P:Golgi to vacuole transport"/>
    <property type="evidence" value="ECO:0007669"/>
    <property type="project" value="TreeGrafter"/>
</dbReference>
<feature type="region of interest" description="Disordered" evidence="7">
    <location>
        <begin position="81"/>
        <end position="104"/>
    </location>
</feature>
<dbReference type="EMBL" id="AZHD01000004">
    <property type="protein sequence ID" value="OAA64431.1"/>
    <property type="molecule type" value="Genomic_DNA"/>
</dbReference>
<accession>A0A167X1V7</accession>
<dbReference type="InterPro" id="IPR039745">
    <property type="entry name" value="Vps54"/>
</dbReference>
<organism evidence="9 10">
    <name type="scientific">Niveomyces insectorum RCEF 264</name>
    <dbReference type="NCBI Taxonomy" id="1081102"/>
    <lineage>
        <taxon>Eukaryota</taxon>
        <taxon>Fungi</taxon>
        <taxon>Dikarya</taxon>
        <taxon>Ascomycota</taxon>
        <taxon>Pezizomycotina</taxon>
        <taxon>Sordariomycetes</taxon>
        <taxon>Hypocreomycetidae</taxon>
        <taxon>Hypocreales</taxon>
        <taxon>Cordycipitaceae</taxon>
        <taxon>Niveomyces</taxon>
    </lineage>
</organism>
<evidence type="ECO:0000256" key="1">
    <source>
        <dbReference type="ARBA" id="ARBA00004601"/>
    </source>
</evidence>
<keyword evidence="5" id="KW-0333">Golgi apparatus</keyword>
<feature type="compositionally biased region" description="Polar residues" evidence="7">
    <location>
        <begin position="145"/>
        <end position="155"/>
    </location>
</feature>
<feature type="region of interest" description="Disordered" evidence="7">
    <location>
        <begin position="247"/>
        <end position="268"/>
    </location>
</feature>
<dbReference type="GO" id="GO:0005829">
    <property type="term" value="C:cytosol"/>
    <property type="evidence" value="ECO:0007669"/>
    <property type="project" value="GOC"/>
</dbReference>
<feature type="compositionally biased region" description="Basic and acidic residues" evidence="7">
    <location>
        <begin position="412"/>
        <end position="424"/>
    </location>
</feature>
<feature type="compositionally biased region" description="Basic and acidic residues" evidence="7">
    <location>
        <begin position="1"/>
        <end position="11"/>
    </location>
</feature>
<evidence type="ECO:0000259" key="8">
    <source>
        <dbReference type="Pfam" id="PF07928"/>
    </source>
</evidence>
<proteinExistence type="inferred from homology"/>
<feature type="region of interest" description="Disordered" evidence="7">
    <location>
        <begin position="944"/>
        <end position="974"/>
    </location>
</feature>
<dbReference type="Pfam" id="PF07928">
    <property type="entry name" value="Vps54"/>
    <property type="match status" value="1"/>
</dbReference>
<feature type="compositionally biased region" description="Gly residues" evidence="7">
    <location>
        <begin position="947"/>
        <end position="968"/>
    </location>
</feature>
<name>A0A167X1V7_9HYPO</name>
<comment type="subcellular location">
    <subcellularLocation>
        <location evidence="1">Golgi apparatus</location>
        <location evidence="1">trans-Golgi network</location>
    </subcellularLocation>
</comment>
<dbReference type="InterPro" id="IPR012501">
    <property type="entry name" value="Vps54_C"/>
</dbReference>
<sequence length="1282" mass="138132">MFSSSEGRKSVDSLSSTAGMTHRPDFPFHRQSSKTRRESFASSINSIGGSLDTALGGGWTDSFYESGQNAISTLLQPPIVRTGLLPHTSPPPNSGHKPPTAKDIPPVALTNIAHIEASEFATYLSQVGALHEQLRRVKESEDEQQQAAAVSSPRRNSSKDDVRDMLMNDGHLRPGTKRTPSSRKLSISSVSSLSLNEATSPVRRSSPGFGKRGNQGPPPLTTIPTVYFDDNFHLENPRTFDIVSEKSEVVPASSTPTNSEKAGGNANNSNNGAAVAAPAPRKALATNAILQEKLSWYMDTVEMHLISSISTASTAFFAALGSLKELHTEAADSVDRIKSLRAELGALDDEIAIRGLDIVQKQRRRQNLQELHAAVVQLRDIVDDVGACETLVDEGEVDQALDGIDALEKFIAGEHDPKQDEGQRRQQRRRRRTYPLRDLRSATALEGVNDDINTLRFRIGKAYEAKFVAVLMKDVRRHTESVSSQEVLMRWNSASMRARGSHSRDPSAFPAYLASTDDLRSELLPILTGLHRARHIAAATQVYRDSVLREIRNLVRKPLPSSNDDDNESMMSSSTLGSSRHRSQQEKSSILARNLRALEPDDAESLLIRVYISVTETLRRLTTQVKVLLDVASSVGDDSSSSSSSEAGLLKSPPFSPSGRPMQPHLSSAGIEAQSELHKTLDVNNLLGQAVDVAQDKVVKLLRVRSDQSAHLSLVFFLRYFTLNLHFANECEAISGRSGTTLKTVVNGQIKEFVQNHGNIEKQKLAQGMERDQWAAKDFSDKDTVLLQQILRASTNDADEWTAEVRLWAPASTGDSDVDDDDDGTSALAAGNNSAGGRTKTRSAVIDAETFLLPYSAVLCLDGIARFMHLTVAVPFMTTDVATSLVQYLQLFNSRCTQLILGAGATRSAGLKNITTRHLAVASQALAFIAALVPYVREFVRRRAGSSGSGSSSGSGGGGGGGGSGTASGGPASSLMGEFDKIRRQYQEHQNSIFDKLVEIMSGRAAAHAKTMRGIDWDADDDSRPSTVHPYMETLVKETTTLHRNLAKALPDGTVRFIMASVFEGYTAQLGDALTEARVRKQTGQDSMLRDVECFQSRLGKIDGFDNAGQHLKDIVLAKAIVVQPAASPPAEQASAETAMAMPSTAVGTKKEEDEDEEEEGKKEKEEQREGKEDKEDEAETKTAGKPLSSSPEASDSGQPTNGAPEVASQDETTRDEGAKADNGASPASPAGPAKPAPDDASPAKADEGAAPKAHTTVDKEQPGKKAGTKHKRGKGKGGSAS</sequence>
<keyword evidence="3" id="KW-0813">Transport</keyword>
<feature type="region of interest" description="Disordered" evidence="7">
    <location>
        <begin position="557"/>
        <end position="588"/>
    </location>
</feature>
<evidence type="ECO:0000313" key="10">
    <source>
        <dbReference type="Proteomes" id="UP000076874"/>
    </source>
</evidence>
<feature type="region of interest" description="Disordered" evidence="7">
    <location>
        <begin position="813"/>
        <end position="839"/>
    </location>
</feature>
<comment type="similarity">
    <text evidence="2">Belongs to the VPS54 family.</text>
</comment>
<feature type="region of interest" description="Disordered" evidence="7">
    <location>
        <begin position="1"/>
        <end position="42"/>
    </location>
</feature>
<protein>
    <submittedName>
        <fullName evidence="9">Vps54-like protein</fullName>
    </submittedName>
</protein>
<reference evidence="9 10" key="1">
    <citation type="journal article" date="2016" name="Genome Biol. Evol.">
        <title>Divergent and convergent evolution of fungal pathogenicity.</title>
        <authorList>
            <person name="Shang Y."/>
            <person name="Xiao G."/>
            <person name="Zheng P."/>
            <person name="Cen K."/>
            <person name="Zhan S."/>
            <person name="Wang C."/>
        </authorList>
    </citation>
    <scope>NUCLEOTIDE SEQUENCE [LARGE SCALE GENOMIC DNA]</scope>
    <source>
        <strain evidence="9 10">RCEF 264</strain>
    </source>
</reference>
<feature type="compositionally biased region" description="Basic and acidic residues" evidence="7">
    <location>
        <begin position="1160"/>
        <end position="1174"/>
    </location>
</feature>
<feature type="compositionally biased region" description="Low complexity" evidence="7">
    <location>
        <begin position="569"/>
        <end position="578"/>
    </location>
</feature>
<dbReference type="GO" id="GO:0015031">
    <property type="term" value="P:protein transport"/>
    <property type="evidence" value="ECO:0007669"/>
    <property type="project" value="UniProtKB-KW"/>
</dbReference>
<dbReference type="STRING" id="1081102.A0A167X1V7"/>
<feature type="compositionally biased region" description="Basic and acidic residues" evidence="7">
    <location>
        <begin position="157"/>
        <end position="172"/>
    </location>
</feature>
<feature type="region of interest" description="Disordered" evidence="7">
    <location>
        <begin position="412"/>
        <end position="433"/>
    </location>
</feature>